<proteinExistence type="predicted"/>
<evidence type="ECO:0000313" key="2">
    <source>
        <dbReference type="EMBL" id="OXA52767.1"/>
    </source>
</evidence>
<dbReference type="STRING" id="158441.A0A226E724"/>
<dbReference type="InterPro" id="IPR027417">
    <property type="entry name" value="P-loop_NTPase"/>
</dbReference>
<keyword evidence="2" id="KW-0648">Protein biosynthesis</keyword>
<dbReference type="InterPro" id="IPR005225">
    <property type="entry name" value="Small_GTP-bd"/>
</dbReference>
<organism evidence="2 3">
    <name type="scientific">Folsomia candida</name>
    <name type="common">Springtail</name>
    <dbReference type="NCBI Taxonomy" id="158441"/>
    <lineage>
        <taxon>Eukaryota</taxon>
        <taxon>Metazoa</taxon>
        <taxon>Ecdysozoa</taxon>
        <taxon>Arthropoda</taxon>
        <taxon>Hexapoda</taxon>
        <taxon>Collembola</taxon>
        <taxon>Entomobryomorpha</taxon>
        <taxon>Isotomoidea</taxon>
        <taxon>Isotomidae</taxon>
        <taxon>Proisotominae</taxon>
        <taxon>Folsomia</taxon>
    </lineage>
</organism>
<dbReference type="CDD" id="cd03696">
    <property type="entry name" value="SelB_II"/>
    <property type="match status" value="1"/>
</dbReference>
<dbReference type="PANTHER" id="PTHR43721:SF11">
    <property type="entry name" value="SELENOCYSTEINE-SPECIFIC ELONGATION FACTOR"/>
    <property type="match status" value="1"/>
</dbReference>
<evidence type="ECO:0000313" key="3">
    <source>
        <dbReference type="Proteomes" id="UP000198287"/>
    </source>
</evidence>
<dbReference type="PANTHER" id="PTHR43721">
    <property type="entry name" value="ELONGATION FACTOR TU-RELATED"/>
    <property type="match status" value="1"/>
</dbReference>
<gene>
    <name evidence="2" type="ORF">Fcan01_12551</name>
</gene>
<dbReference type="GO" id="GO:0005525">
    <property type="term" value="F:GTP binding"/>
    <property type="evidence" value="ECO:0007669"/>
    <property type="project" value="InterPro"/>
</dbReference>
<accession>A0A226E724</accession>
<dbReference type="Pfam" id="PF03144">
    <property type="entry name" value="GTP_EFTU_D2"/>
    <property type="match status" value="1"/>
</dbReference>
<name>A0A226E724_FOLCA</name>
<dbReference type="OrthoDB" id="2067at2759"/>
<dbReference type="FunFam" id="2.40.30.10:FF:000052">
    <property type="entry name" value="Selenocysteine-specific elongation factor EF-Sec"/>
    <property type="match status" value="1"/>
</dbReference>
<dbReference type="SUPFAM" id="SSF52540">
    <property type="entry name" value="P-loop containing nucleoside triphosphate hydrolases"/>
    <property type="match status" value="1"/>
</dbReference>
<dbReference type="CDD" id="cd04094">
    <property type="entry name" value="eSelB_III"/>
    <property type="match status" value="1"/>
</dbReference>
<dbReference type="InterPro" id="IPR004161">
    <property type="entry name" value="EFTu-like_2"/>
</dbReference>
<keyword evidence="2" id="KW-0251">Elongation factor</keyword>
<reference evidence="2 3" key="1">
    <citation type="submission" date="2015-12" db="EMBL/GenBank/DDBJ databases">
        <title>The genome of Folsomia candida.</title>
        <authorList>
            <person name="Faddeeva A."/>
            <person name="Derks M.F."/>
            <person name="Anvar Y."/>
            <person name="Smit S."/>
            <person name="Van Straalen N."/>
            <person name="Roelofs D."/>
        </authorList>
    </citation>
    <scope>NUCLEOTIDE SEQUENCE [LARGE SCALE GENOMIC DNA]</scope>
    <source>
        <strain evidence="2 3">VU population</strain>
        <tissue evidence="2">Whole body</tissue>
    </source>
</reference>
<keyword evidence="3" id="KW-1185">Reference proteome</keyword>
<dbReference type="InterPro" id="IPR009000">
    <property type="entry name" value="Transl_B-barrel_sf"/>
</dbReference>
<dbReference type="AlphaFoldDB" id="A0A226E724"/>
<dbReference type="InterPro" id="IPR049393">
    <property type="entry name" value="eEFSec_III"/>
</dbReference>
<dbReference type="InterPro" id="IPR050055">
    <property type="entry name" value="EF-Tu_GTPase"/>
</dbReference>
<dbReference type="InterPro" id="IPR049394">
    <property type="entry name" value="eEFSec_C"/>
</dbReference>
<dbReference type="OMA" id="CFAIKGQ"/>
<dbReference type="PROSITE" id="PS51722">
    <property type="entry name" value="G_TR_2"/>
    <property type="match status" value="1"/>
</dbReference>
<dbReference type="Gene3D" id="2.40.30.10">
    <property type="entry name" value="Translation factors"/>
    <property type="match status" value="2"/>
</dbReference>
<dbReference type="GO" id="GO:0003746">
    <property type="term" value="F:translation elongation factor activity"/>
    <property type="evidence" value="ECO:0007669"/>
    <property type="project" value="UniProtKB-KW"/>
</dbReference>
<dbReference type="SUPFAM" id="SSF50447">
    <property type="entry name" value="Translation proteins"/>
    <property type="match status" value="1"/>
</dbReference>
<feature type="domain" description="Tr-type G" evidence="1">
    <location>
        <begin position="13"/>
        <end position="194"/>
    </location>
</feature>
<dbReference type="Pfam" id="PF21208">
    <property type="entry name" value="euk_SelB_III"/>
    <property type="match status" value="1"/>
</dbReference>
<dbReference type="GO" id="GO:0003924">
    <property type="term" value="F:GTPase activity"/>
    <property type="evidence" value="ECO:0007669"/>
    <property type="project" value="InterPro"/>
</dbReference>
<evidence type="ECO:0000259" key="1">
    <source>
        <dbReference type="PROSITE" id="PS51722"/>
    </source>
</evidence>
<dbReference type="GO" id="GO:0001514">
    <property type="term" value="P:selenocysteine incorporation"/>
    <property type="evidence" value="ECO:0007669"/>
    <property type="project" value="TreeGrafter"/>
</dbReference>
<dbReference type="EMBL" id="LNIX01000006">
    <property type="protein sequence ID" value="OXA52767.1"/>
    <property type="molecule type" value="Genomic_DNA"/>
</dbReference>
<dbReference type="Pfam" id="PF00009">
    <property type="entry name" value="GTP_EFTU"/>
    <property type="match status" value="1"/>
</dbReference>
<dbReference type="PRINTS" id="PR00315">
    <property type="entry name" value="ELONGATNFCT"/>
</dbReference>
<dbReference type="NCBIfam" id="TIGR00231">
    <property type="entry name" value="small_GTP"/>
    <property type="match status" value="1"/>
</dbReference>
<dbReference type="Pfam" id="PF21131">
    <property type="entry name" value="eEFSec_4th"/>
    <property type="match status" value="1"/>
</dbReference>
<sequence length="539" mass="59892">MIPCRELITRSDQICVNVGMLGHVDCGKTSLCMALSTTASTAAFDSNPQSKARGITLDLGFSAFPLDNKYNVTLVDCPGHASLIRTVLGGVRIMDLMVLVVDVTKGMQPQTWECLILANITTCNLIIALNKVDLIPPPIRPEKMEKFCSLLRRSLKKTRFGSAPMVLTSTTDAEIGTDKLKDEILQHLNKMTLVRDTASSFVMAIDHCFSMRGSGAICTGTIITGQVKLNDTVEFPKLQTTKKVKTMQVFRQPVDYAKAGDRVALGIPGLDAKSMERGLITAPGLLPSASRAAIVKVNKIPFFKEQVPSGKRFHVSIGYSTVTAQVQFFSPDPTAKLRNDDAIFSRSKEYLVENVLEYVDEDDASRIYFALLVFDKPVFILPNTLIIASNLQQPDETVACRLAFQGQVIETSQDKDVKKTYLPTLKIFYYKKKSGIVDRVSSEDSIIVRGFCQKNSNVDHLIGMKVFVHGEKSEEIEDSLVSGRIQGRFGQTNKVRIGVDRPLTEEQIHYLKNHVCIVDITFKEYKFKIRTESGQKLCQ</sequence>
<protein>
    <submittedName>
        <fullName evidence="2">Selenocysteine-specific elongation factor</fullName>
    </submittedName>
</protein>
<dbReference type="InterPro" id="IPR000795">
    <property type="entry name" value="T_Tr_GTP-bd_dom"/>
</dbReference>
<dbReference type="Gene3D" id="3.40.50.300">
    <property type="entry name" value="P-loop containing nucleotide triphosphate hydrolases"/>
    <property type="match status" value="1"/>
</dbReference>
<dbReference type="Proteomes" id="UP000198287">
    <property type="component" value="Unassembled WGS sequence"/>
</dbReference>
<comment type="caution">
    <text evidence="2">The sequence shown here is derived from an EMBL/GenBank/DDBJ whole genome shotgun (WGS) entry which is preliminary data.</text>
</comment>